<gene>
    <name evidence="1" type="ordered locus">Kfla_2288</name>
</gene>
<dbReference type="OrthoDB" id="3824058at2"/>
<evidence type="ECO:0000313" key="1">
    <source>
        <dbReference type="EMBL" id="ADB31364.1"/>
    </source>
</evidence>
<accession>D2PTQ1</accession>
<reference evidence="1 2" key="2">
    <citation type="journal article" date="2010" name="Stand. Genomic Sci.">
        <title>Complete genome sequence of Kribbella flavida type strain (IFO 14399).</title>
        <authorList>
            <person name="Pukall R."/>
            <person name="Lapidus A."/>
            <person name="Glavina Del Rio T."/>
            <person name="Copeland A."/>
            <person name="Tice H."/>
            <person name="Cheng J.-F."/>
            <person name="Lucas S."/>
            <person name="Chen F."/>
            <person name="Nolan M."/>
            <person name="LaButti K."/>
            <person name="Pati A."/>
            <person name="Ivanova N."/>
            <person name="Mavrommatis K."/>
            <person name="Mikhailova N."/>
            <person name="Pitluck S."/>
            <person name="Bruce D."/>
            <person name="Goodwin L."/>
            <person name="Land M."/>
            <person name="Hauser L."/>
            <person name="Chang Y.-J."/>
            <person name="Jeffries C.D."/>
            <person name="Chen A."/>
            <person name="Palaniappan K."/>
            <person name="Chain P."/>
            <person name="Rohde M."/>
            <person name="Goeker M."/>
            <person name="Bristow J."/>
            <person name="Eisen J.A."/>
            <person name="Markowitz V."/>
            <person name="Hugenholtz P."/>
            <person name="Kyrpides N.C."/>
            <person name="Klenk H.-P."/>
            <person name="Brettin T."/>
        </authorList>
    </citation>
    <scope>NUCLEOTIDE SEQUENCE [LARGE SCALE GENOMIC DNA]</scope>
    <source>
        <strain evidence="2">DSM 17836 / JCM 10339 / NBRC 14399</strain>
    </source>
</reference>
<dbReference type="AlphaFoldDB" id="D2PTQ1"/>
<dbReference type="KEGG" id="kfl:Kfla_2288"/>
<dbReference type="RefSeq" id="WP_012919920.1">
    <property type="nucleotide sequence ID" value="NC_013729.1"/>
</dbReference>
<organism evidence="1 2">
    <name type="scientific">Kribbella flavida (strain DSM 17836 / JCM 10339 / NBRC 14399)</name>
    <dbReference type="NCBI Taxonomy" id="479435"/>
    <lineage>
        <taxon>Bacteria</taxon>
        <taxon>Bacillati</taxon>
        <taxon>Actinomycetota</taxon>
        <taxon>Actinomycetes</taxon>
        <taxon>Propionibacteriales</taxon>
        <taxon>Kribbellaceae</taxon>
        <taxon>Kribbella</taxon>
    </lineage>
</organism>
<name>D2PTQ1_KRIFD</name>
<sequence length="160" mass="17172">MLVLLVLAGFGYFAGLGPMNRLNTARDITPPAKLAGLERISDTQVRDQLKLDQTREALSRINDGKQATVEAYGDLNGKRMYIVIALRGKVDIDKTIKDSGATPDQVRGIGDSICVTATDTLPTQCYRGSNTLTVIVQAANDGVTVDEVGPVTDEAFNAMK</sequence>
<dbReference type="Proteomes" id="UP000007967">
    <property type="component" value="Chromosome"/>
</dbReference>
<evidence type="ECO:0000313" key="2">
    <source>
        <dbReference type="Proteomes" id="UP000007967"/>
    </source>
</evidence>
<protein>
    <submittedName>
        <fullName evidence="1">Uncharacterized protein</fullName>
    </submittedName>
</protein>
<keyword evidence="2" id="KW-1185">Reference proteome</keyword>
<reference evidence="2" key="1">
    <citation type="submission" date="2009-09" db="EMBL/GenBank/DDBJ databases">
        <title>The complete genome of Kribbella flavida DSM 17836.</title>
        <authorList>
            <consortium name="US DOE Joint Genome Institute (JGI-PGF)"/>
            <person name="Lucas S."/>
            <person name="Copeland A."/>
            <person name="Lapidus A."/>
            <person name="Glavina del Rio T."/>
            <person name="Dalin E."/>
            <person name="Tice H."/>
            <person name="Bruce D."/>
            <person name="Goodwin L."/>
            <person name="Pitluck S."/>
            <person name="Kyrpides N."/>
            <person name="Mavromatis K."/>
            <person name="Ivanova N."/>
            <person name="Saunders E."/>
            <person name="Brettin T."/>
            <person name="Detter J.C."/>
            <person name="Han C."/>
            <person name="Larimer F."/>
            <person name="Land M."/>
            <person name="Hauser L."/>
            <person name="Markowitz V."/>
            <person name="Cheng J.-F."/>
            <person name="Hugenholtz P."/>
            <person name="Woyke T."/>
            <person name="Wu D."/>
            <person name="Pukall R."/>
            <person name="Klenk H.-P."/>
            <person name="Eisen J.A."/>
        </authorList>
    </citation>
    <scope>NUCLEOTIDE SEQUENCE [LARGE SCALE GENOMIC DNA]</scope>
    <source>
        <strain evidence="2">DSM 17836 / JCM 10339 / NBRC 14399</strain>
    </source>
</reference>
<dbReference type="EMBL" id="CP001736">
    <property type="protein sequence ID" value="ADB31364.1"/>
    <property type="molecule type" value="Genomic_DNA"/>
</dbReference>
<dbReference type="HOGENOM" id="CLU_1649919_0_0_11"/>
<proteinExistence type="predicted"/>